<keyword evidence="1" id="KW-0677">Repeat</keyword>
<evidence type="ECO:0008006" key="7">
    <source>
        <dbReference type="Google" id="ProtNLM"/>
    </source>
</evidence>
<dbReference type="EMBL" id="HBIN01009355">
    <property type="protein sequence ID" value="CAE0436716.1"/>
    <property type="molecule type" value="Transcribed_RNA"/>
</dbReference>
<feature type="transmembrane region" description="Helical" evidence="5">
    <location>
        <begin position="402"/>
        <end position="421"/>
    </location>
</feature>
<dbReference type="PROSITE" id="PS50088">
    <property type="entry name" value="ANK_REPEAT"/>
    <property type="match status" value="2"/>
</dbReference>
<evidence type="ECO:0000256" key="4">
    <source>
        <dbReference type="SAM" id="MobiDB-lite"/>
    </source>
</evidence>
<dbReference type="PANTHER" id="PTHR24171">
    <property type="entry name" value="ANKYRIN REPEAT DOMAIN-CONTAINING PROTEIN 39-RELATED"/>
    <property type="match status" value="1"/>
</dbReference>
<sequence>MVDTFERASTLVHAVKNEIVALGDTDMHTSLSKQSTYENAKPPPLKSPGRVYKEDSPPVAKVFQNRKLKSEFSLYGGGDGSKPLMRRRRSFIRYSSSSSGSRRNRKRVDDIALQKALKKTITRKDAIEMSNEWFGTGERPRSIPRDFDLLAYARSGDSDRIYAVISSIWETRRKQKRYLRQIEKQLQRQKSEETLTDAEIESKKAQQWEPPIRFDVDGPRDKKGCSALMIASAYNHLDTVITLYGAGADLELKNNKGYTPLAVAAFFGKVECFQKLLEFGADPTARTNRGDSVLVVAANQICKAKSKKKYLRMLEICKVIIERTEKRWRDGRRYIEEYTKDDDKRMRIYDHRSRLIIQEWVESKGKMMDLHLPPHGLYKACTGTSTRKMENFFSRSHVEVNYWAWFKIILLLLFIVYDFVLNGISRNLSLYIFLYICAYSL</sequence>
<gene>
    <name evidence="6" type="ORF">ASTO00021_LOCUS6966</name>
</gene>
<accession>A0A7S3LP08</accession>
<dbReference type="SMART" id="SM00248">
    <property type="entry name" value="ANK"/>
    <property type="match status" value="2"/>
</dbReference>
<dbReference type="InterPro" id="IPR002110">
    <property type="entry name" value="Ankyrin_rpt"/>
</dbReference>
<dbReference type="SUPFAM" id="SSF48403">
    <property type="entry name" value="Ankyrin repeat"/>
    <property type="match status" value="1"/>
</dbReference>
<evidence type="ECO:0000313" key="6">
    <source>
        <dbReference type="EMBL" id="CAE0436716.1"/>
    </source>
</evidence>
<feature type="repeat" description="ANK" evidence="3">
    <location>
        <begin position="256"/>
        <end position="288"/>
    </location>
</feature>
<feature type="repeat" description="ANK" evidence="3">
    <location>
        <begin position="223"/>
        <end position="255"/>
    </location>
</feature>
<feature type="region of interest" description="Disordered" evidence="4">
    <location>
        <begin position="31"/>
        <end position="55"/>
    </location>
</feature>
<evidence type="ECO:0000256" key="3">
    <source>
        <dbReference type="PROSITE-ProRule" id="PRU00023"/>
    </source>
</evidence>
<dbReference type="PROSITE" id="PS50297">
    <property type="entry name" value="ANK_REP_REGION"/>
    <property type="match status" value="2"/>
</dbReference>
<keyword evidence="5" id="KW-0812">Transmembrane</keyword>
<evidence type="ECO:0000256" key="2">
    <source>
        <dbReference type="ARBA" id="ARBA00023043"/>
    </source>
</evidence>
<dbReference type="AlphaFoldDB" id="A0A7S3LP08"/>
<reference evidence="6" key="1">
    <citation type="submission" date="2021-01" db="EMBL/GenBank/DDBJ databases">
        <authorList>
            <person name="Corre E."/>
            <person name="Pelletier E."/>
            <person name="Niang G."/>
            <person name="Scheremetjew M."/>
            <person name="Finn R."/>
            <person name="Kale V."/>
            <person name="Holt S."/>
            <person name="Cochrane G."/>
            <person name="Meng A."/>
            <person name="Brown T."/>
            <person name="Cohen L."/>
        </authorList>
    </citation>
    <scope>NUCLEOTIDE SEQUENCE</scope>
    <source>
        <strain evidence="6">GSBS06</strain>
    </source>
</reference>
<dbReference type="Gene3D" id="1.25.40.20">
    <property type="entry name" value="Ankyrin repeat-containing domain"/>
    <property type="match status" value="1"/>
</dbReference>
<keyword evidence="5" id="KW-1133">Transmembrane helix</keyword>
<proteinExistence type="predicted"/>
<name>A0A7S3LP08_9STRA</name>
<evidence type="ECO:0000256" key="5">
    <source>
        <dbReference type="SAM" id="Phobius"/>
    </source>
</evidence>
<keyword evidence="2 3" id="KW-0040">ANK repeat</keyword>
<dbReference type="Pfam" id="PF12796">
    <property type="entry name" value="Ank_2"/>
    <property type="match status" value="1"/>
</dbReference>
<evidence type="ECO:0000256" key="1">
    <source>
        <dbReference type="ARBA" id="ARBA00022737"/>
    </source>
</evidence>
<dbReference type="InterPro" id="IPR036770">
    <property type="entry name" value="Ankyrin_rpt-contain_sf"/>
</dbReference>
<protein>
    <recommendedName>
        <fullName evidence="7">ANK_REP_REGION domain-containing protein</fullName>
    </recommendedName>
</protein>
<keyword evidence="5" id="KW-0472">Membrane</keyword>
<organism evidence="6">
    <name type="scientific">Aplanochytrium stocchinoi</name>
    <dbReference type="NCBI Taxonomy" id="215587"/>
    <lineage>
        <taxon>Eukaryota</taxon>
        <taxon>Sar</taxon>
        <taxon>Stramenopiles</taxon>
        <taxon>Bigyra</taxon>
        <taxon>Labyrinthulomycetes</taxon>
        <taxon>Thraustochytrida</taxon>
        <taxon>Thraustochytriidae</taxon>
        <taxon>Aplanochytrium</taxon>
    </lineage>
</organism>